<evidence type="ECO:0000256" key="1">
    <source>
        <dbReference type="SAM" id="SignalP"/>
    </source>
</evidence>
<keyword evidence="1" id="KW-0732">Signal</keyword>
<dbReference type="EMBL" id="BKCP01007181">
    <property type="protein sequence ID" value="GER44920.1"/>
    <property type="molecule type" value="Genomic_DNA"/>
</dbReference>
<feature type="domain" description="Bifunctional inhibitor/plant lipid transfer protein/seed storage helical" evidence="2">
    <location>
        <begin position="22"/>
        <end position="93"/>
    </location>
</feature>
<dbReference type="Pfam" id="PF00234">
    <property type="entry name" value="Tryp_alpha_amyl"/>
    <property type="match status" value="1"/>
</dbReference>
<comment type="caution">
    <text evidence="3">The sequence shown here is derived from an EMBL/GenBank/DDBJ whole genome shotgun (WGS) entry which is preliminary data.</text>
</comment>
<protein>
    <submittedName>
        <fullName evidence="3">Lipid-transfer protein</fullName>
    </submittedName>
</protein>
<name>A0A5A7QIK7_STRAF</name>
<evidence type="ECO:0000313" key="4">
    <source>
        <dbReference type="Proteomes" id="UP000325081"/>
    </source>
</evidence>
<evidence type="ECO:0000259" key="2">
    <source>
        <dbReference type="Pfam" id="PF00234"/>
    </source>
</evidence>
<dbReference type="SUPFAM" id="SSF47699">
    <property type="entry name" value="Bifunctional inhibitor/lipid-transfer protein/seed storage 2S albumin"/>
    <property type="match status" value="1"/>
</dbReference>
<dbReference type="AlphaFoldDB" id="A0A5A7QIK7"/>
<proteinExistence type="predicted"/>
<gene>
    <name evidence="3" type="ORF">STAS_21841</name>
</gene>
<sequence length="216" mass="22474">MAKMMAVVCLFAVIHNVRANDCLNVVSRVIPCRNYLQNPVPITPDNQCCAAAKNILAGNGDSEEHLCGCLRQNTLGFGFIPSKAQRLHSLCNLAGFSPLVNCLAPSVTSGKATINIPPLPPLLPPLIPGLPPLIPIPPLTPLLPPLTPGLPPLIPIPPANSLLPPLIPIPPVTPLLPPSNPLIPIPPVTPLLPPLIPIPPVTPLLPPLIPGAPPAA</sequence>
<dbReference type="InterPro" id="IPR036312">
    <property type="entry name" value="Bifun_inhib/LTP/seed_sf"/>
</dbReference>
<dbReference type="Proteomes" id="UP000325081">
    <property type="component" value="Unassembled WGS sequence"/>
</dbReference>
<feature type="chain" id="PRO_5022782993" evidence="1">
    <location>
        <begin position="20"/>
        <end position="216"/>
    </location>
</feature>
<organism evidence="3 4">
    <name type="scientific">Striga asiatica</name>
    <name type="common">Asiatic witchweed</name>
    <name type="synonym">Buchnera asiatica</name>
    <dbReference type="NCBI Taxonomy" id="4170"/>
    <lineage>
        <taxon>Eukaryota</taxon>
        <taxon>Viridiplantae</taxon>
        <taxon>Streptophyta</taxon>
        <taxon>Embryophyta</taxon>
        <taxon>Tracheophyta</taxon>
        <taxon>Spermatophyta</taxon>
        <taxon>Magnoliopsida</taxon>
        <taxon>eudicotyledons</taxon>
        <taxon>Gunneridae</taxon>
        <taxon>Pentapetalae</taxon>
        <taxon>asterids</taxon>
        <taxon>lamiids</taxon>
        <taxon>Lamiales</taxon>
        <taxon>Orobanchaceae</taxon>
        <taxon>Buchnereae</taxon>
        <taxon>Striga</taxon>
    </lineage>
</organism>
<reference evidence="4" key="1">
    <citation type="journal article" date="2019" name="Curr. Biol.">
        <title>Genome Sequence of Striga asiatica Provides Insight into the Evolution of Plant Parasitism.</title>
        <authorList>
            <person name="Yoshida S."/>
            <person name="Kim S."/>
            <person name="Wafula E.K."/>
            <person name="Tanskanen J."/>
            <person name="Kim Y.M."/>
            <person name="Honaas L."/>
            <person name="Yang Z."/>
            <person name="Spallek T."/>
            <person name="Conn C.E."/>
            <person name="Ichihashi Y."/>
            <person name="Cheong K."/>
            <person name="Cui S."/>
            <person name="Der J.P."/>
            <person name="Gundlach H."/>
            <person name="Jiao Y."/>
            <person name="Hori C."/>
            <person name="Ishida J.K."/>
            <person name="Kasahara H."/>
            <person name="Kiba T."/>
            <person name="Kim M.S."/>
            <person name="Koo N."/>
            <person name="Laohavisit A."/>
            <person name="Lee Y.H."/>
            <person name="Lumba S."/>
            <person name="McCourt P."/>
            <person name="Mortimer J.C."/>
            <person name="Mutuku J.M."/>
            <person name="Nomura T."/>
            <person name="Sasaki-Sekimoto Y."/>
            <person name="Seto Y."/>
            <person name="Wang Y."/>
            <person name="Wakatake T."/>
            <person name="Sakakibara H."/>
            <person name="Demura T."/>
            <person name="Yamaguchi S."/>
            <person name="Yoneyama K."/>
            <person name="Manabe R.I."/>
            <person name="Nelson D.C."/>
            <person name="Schulman A.H."/>
            <person name="Timko M.P."/>
            <person name="dePamphilis C.W."/>
            <person name="Choi D."/>
            <person name="Shirasu K."/>
        </authorList>
    </citation>
    <scope>NUCLEOTIDE SEQUENCE [LARGE SCALE GENOMIC DNA]</scope>
    <source>
        <strain evidence="4">cv. UVA1</strain>
    </source>
</reference>
<dbReference type="InterPro" id="IPR016140">
    <property type="entry name" value="Bifunc_inhib/LTP/seed_store"/>
</dbReference>
<keyword evidence="4" id="KW-1185">Reference proteome</keyword>
<accession>A0A5A7QIK7</accession>
<evidence type="ECO:0000313" key="3">
    <source>
        <dbReference type="EMBL" id="GER44920.1"/>
    </source>
</evidence>
<feature type="signal peptide" evidence="1">
    <location>
        <begin position="1"/>
        <end position="19"/>
    </location>
</feature>
<dbReference type="OrthoDB" id="1377674at2759"/>
<dbReference type="Gene3D" id="1.10.110.10">
    <property type="entry name" value="Plant lipid-transfer and hydrophobic proteins"/>
    <property type="match status" value="1"/>
</dbReference>